<evidence type="ECO:0000259" key="1">
    <source>
        <dbReference type="Pfam" id="PF19910"/>
    </source>
</evidence>
<comment type="caution">
    <text evidence="2">The sequence shown here is derived from an EMBL/GenBank/DDBJ whole genome shotgun (WGS) entry which is preliminary data.</text>
</comment>
<dbReference type="InterPro" id="IPR045963">
    <property type="entry name" value="DUF6383"/>
</dbReference>
<keyword evidence="3" id="KW-1185">Reference proteome</keyword>
<dbReference type="Pfam" id="PF19910">
    <property type="entry name" value="DUF6383"/>
    <property type="match status" value="1"/>
</dbReference>
<protein>
    <submittedName>
        <fullName evidence="2">T9SS C-terminal target domain-containing protein</fullName>
    </submittedName>
</protein>
<name>A0ABS3M3L8_9BACT</name>
<organism evidence="2 3">
    <name type="scientific">Prevotella illustrans</name>
    <dbReference type="NCBI Taxonomy" id="2800387"/>
    <lineage>
        <taxon>Bacteria</taxon>
        <taxon>Pseudomonadati</taxon>
        <taxon>Bacteroidota</taxon>
        <taxon>Bacteroidia</taxon>
        <taxon>Bacteroidales</taxon>
        <taxon>Prevotellaceae</taxon>
        <taxon>Prevotella</taxon>
    </lineage>
</organism>
<feature type="domain" description="DUF6383" evidence="1">
    <location>
        <begin position="32"/>
        <end position="99"/>
    </location>
</feature>
<gene>
    <name evidence="2" type="ORF">JHU38_03030</name>
</gene>
<reference evidence="2 3" key="1">
    <citation type="submission" date="2021-01" db="EMBL/GenBank/DDBJ databases">
        <title>Prevotella A2931 sp. nov.</title>
        <authorList>
            <person name="Buhl M."/>
            <person name="Oberhettinger P."/>
        </authorList>
    </citation>
    <scope>NUCLEOTIDE SEQUENCE [LARGE SCALE GENOMIC DNA]</scope>
    <source>
        <strain evidence="2 3">A2931</strain>
    </source>
</reference>
<proteinExistence type="predicted"/>
<sequence>MINRLFSITFLLLVLLGIPVGSWAETVGEPLEQLRQPEIEISVEGGTLRVLNAVGQKLYVYNVTGVLVKTCVIDSPDKRIDLALGRGCYIVKVGTFARKIYLR</sequence>
<dbReference type="RefSeq" id="WP_107580846.1">
    <property type="nucleotide sequence ID" value="NZ_JAERMS010000005.1"/>
</dbReference>
<dbReference type="Proteomes" id="UP000664265">
    <property type="component" value="Unassembled WGS sequence"/>
</dbReference>
<evidence type="ECO:0000313" key="3">
    <source>
        <dbReference type="Proteomes" id="UP000664265"/>
    </source>
</evidence>
<accession>A0ABS3M3L8</accession>
<dbReference type="EMBL" id="JAERMS010000005">
    <property type="protein sequence ID" value="MBO1362760.1"/>
    <property type="molecule type" value="Genomic_DNA"/>
</dbReference>
<evidence type="ECO:0000313" key="2">
    <source>
        <dbReference type="EMBL" id="MBO1362760.1"/>
    </source>
</evidence>